<feature type="transmembrane region" description="Helical" evidence="1">
    <location>
        <begin position="75"/>
        <end position="92"/>
    </location>
</feature>
<comment type="caution">
    <text evidence="2">The sequence shown here is derived from an EMBL/GenBank/DDBJ whole genome shotgun (WGS) entry which is preliminary data.</text>
</comment>
<accession>A0A923LU65</accession>
<dbReference type="AlphaFoldDB" id="A0A923LU65"/>
<name>A0A923LU65_9FIRM</name>
<reference evidence="2" key="1">
    <citation type="submission" date="2020-08" db="EMBL/GenBank/DDBJ databases">
        <title>Genome public.</title>
        <authorList>
            <person name="Liu C."/>
            <person name="Sun Q."/>
        </authorList>
    </citation>
    <scope>NUCLEOTIDE SEQUENCE</scope>
    <source>
        <strain evidence="2">NSJ-28</strain>
    </source>
</reference>
<keyword evidence="1" id="KW-0812">Transmembrane</keyword>
<dbReference type="Proteomes" id="UP000606499">
    <property type="component" value="Unassembled WGS sequence"/>
</dbReference>
<organism evidence="2 3">
    <name type="scientific">Agathobaculum faecis</name>
    <dbReference type="NCBI Taxonomy" id="2763013"/>
    <lineage>
        <taxon>Bacteria</taxon>
        <taxon>Bacillati</taxon>
        <taxon>Bacillota</taxon>
        <taxon>Clostridia</taxon>
        <taxon>Eubacteriales</taxon>
        <taxon>Butyricicoccaceae</taxon>
        <taxon>Agathobaculum</taxon>
    </lineage>
</organism>
<dbReference type="RefSeq" id="WP_054327392.1">
    <property type="nucleotide sequence ID" value="NZ_JACOPL010000002.1"/>
</dbReference>
<gene>
    <name evidence="2" type="ORF">H8S45_02945</name>
</gene>
<evidence type="ECO:0000313" key="2">
    <source>
        <dbReference type="EMBL" id="MBC5724427.1"/>
    </source>
</evidence>
<feature type="transmembrane region" description="Helical" evidence="1">
    <location>
        <begin position="32"/>
        <end position="54"/>
    </location>
</feature>
<feature type="transmembrane region" description="Helical" evidence="1">
    <location>
        <begin position="98"/>
        <end position="117"/>
    </location>
</feature>
<sequence length="233" mass="24496">MAKKGKLLSAVSVALLAALCVALPVADRVWYGGALLGGGQIAFAILVIWGAALLAVELRKKPENRRWSATVSPRAHIAGAVIDVAVILLQIHGGMHGLLLGCLTIGLFAAAGLESLLSIRNSSRVGRGLFLIALSMLLCTAGYFLAVRPIPLAQAEQLACGMGYEQLAHEGISHGNSLWEEDGRGRMGFYENATVADRALGHYAFSAEKDGRRFMVYVPVASSGAVVQSEVGA</sequence>
<keyword evidence="1" id="KW-1133">Transmembrane helix</keyword>
<protein>
    <submittedName>
        <fullName evidence="2">Uncharacterized protein</fullName>
    </submittedName>
</protein>
<keyword evidence="1" id="KW-0472">Membrane</keyword>
<dbReference type="EMBL" id="JACOPL010000002">
    <property type="protein sequence ID" value="MBC5724427.1"/>
    <property type="molecule type" value="Genomic_DNA"/>
</dbReference>
<evidence type="ECO:0000256" key="1">
    <source>
        <dbReference type="SAM" id="Phobius"/>
    </source>
</evidence>
<keyword evidence="3" id="KW-1185">Reference proteome</keyword>
<proteinExistence type="predicted"/>
<feature type="transmembrane region" description="Helical" evidence="1">
    <location>
        <begin position="129"/>
        <end position="147"/>
    </location>
</feature>
<evidence type="ECO:0000313" key="3">
    <source>
        <dbReference type="Proteomes" id="UP000606499"/>
    </source>
</evidence>